<comment type="subcellular location">
    <subcellularLocation>
        <location evidence="1">Cell membrane</location>
        <topology evidence="1">Multi-pass membrane protein</topology>
    </subcellularLocation>
</comment>
<feature type="transmembrane region" description="Helical" evidence="8">
    <location>
        <begin position="175"/>
        <end position="206"/>
    </location>
</feature>
<keyword evidence="9" id="KW-0614">Plasmid</keyword>
<feature type="transmembrane region" description="Helical" evidence="8">
    <location>
        <begin position="145"/>
        <end position="163"/>
    </location>
</feature>
<reference evidence="10" key="1">
    <citation type="journal article" date="2004" name="J. Bacteriol.">
        <title>An evolutionary hot spot: the pNGR234b replicon of Rhizobium sp. strain NGR234.</title>
        <authorList>
            <person name="Streit W.R."/>
            <person name="Schmitz R.A."/>
            <person name="Perret X."/>
            <person name="Staehelin C."/>
            <person name="Deakin W.J."/>
            <person name="Raasch C."/>
            <person name="Liesegang H."/>
            <person name="Broughton W.J."/>
        </authorList>
    </citation>
    <scope>NUCLEOTIDE SEQUENCE [LARGE SCALE GENOMIC DNA]</scope>
    <source>
        <strain evidence="10">NBRC 101917 / NGR234</strain>
    </source>
</reference>
<geneLocation type="plasmid" evidence="10">
    <name>sym pNGR234b</name>
</geneLocation>
<protein>
    <submittedName>
        <fullName evidence="9">ABC transporter, permease subunit</fullName>
    </submittedName>
</protein>
<dbReference type="AlphaFoldDB" id="C3KN22"/>
<evidence type="ECO:0000256" key="7">
    <source>
        <dbReference type="ARBA" id="ARBA00023136"/>
    </source>
</evidence>
<evidence type="ECO:0000313" key="9">
    <source>
        <dbReference type="EMBL" id="ACP21595.1"/>
    </source>
</evidence>
<evidence type="ECO:0000313" key="10">
    <source>
        <dbReference type="Proteomes" id="UP000001054"/>
    </source>
</evidence>
<evidence type="ECO:0000256" key="5">
    <source>
        <dbReference type="ARBA" id="ARBA00022692"/>
    </source>
</evidence>
<dbReference type="PATRIC" id="fig|394.7.peg.577"/>
<feature type="transmembrane region" description="Helical" evidence="8">
    <location>
        <begin position="316"/>
        <end position="335"/>
    </location>
</feature>
<feature type="transmembrane region" description="Helical" evidence="8">
    <location>
        <begin position="240"/>
        <end position="259"/>
    </location>
</feature>
<organism evidence="9 10">
    <name type="scientific">Sinorhizobium fredii (strain NBRC 101917 / NGR234)</name>
    <dbReference type="NCBI Taxonomy" id="394"/>
    <lineage>
        <taxon>Bacteria</taxon>
        <taxon>Pseudomonadati</taxon>
        <taxon>Pseudomonadota</taxon>
        <taxon>Alphaproteobacteria</taxon>
        <taxon>Hyphomicrobiales</taxon>
        <taxon>Rhizobiaceae</taxon>
        <taxon>Sinorhizobium/Ensifer group</taxon>
        <taxon>Sinorhizobium</taxon>
    </lineage>
</organism>
<keyword evidence="2" id="KW-0813">Transport</keyword>
<dbReference type="KEGG" id="rhi:NGR_b01280"/>
<evidence type="ECO:0000256" key="4">
    <source>
        <dbReference type="ARBA" id="ARBA00022519"/>
    </source>
</evidence>
<dbReference type="EMBL" id="CP000874">
    <property type="protein sequence ID" value="ACP21595.1"/>
    <property type="molecule type" value="Genomic_DNA"/>
</dbReference>
<accession>C3KN22</accession>
<evidence type="ECO:0000256" key="1">
    <source>
        <dbReference type="ARBA" id="ARBA00004651"/>
    </source>
</evidence>
<feature type="transmembrane region" description="Helical" evidence="8">
    <location>
        <begin position="21"/>
        <end position="43"/>
    </location>
</feature>
<dbReference type="InterPro" id="IPR001851">
    <property type="entry name" value="ABC_transp_permease"/>
</dbReference>
<dbReference type="Proteomes" id="UP000001054">
    <property type="component" value="Plasmid pNGR234b"/>
</dbReference>
<dbReference type="HOGENOM" id="CLU_028880_0_2_5"/>
<feature type="transmembrane region" description="Helical" evidence="8">
    <location>
        <begin position="114"/>
        <end position="133"/>
    </location>
</feature>
<dbReference type="PANTHER" id="PTHR32196:SF21">
    <property type="entry name" value="ABC TRANSPORTER PERMEASE PROTEIN YPHD-RELATED"/>
    <property type="match status" value="1"/>
</dbReference>
<reference evidence="9 10" key="2">
    <citation type="journal article" date="2009" name="Appl. Environ. Microbiol.">
        <title>Rhizobium sp. strain NGR234 possesses a remarkable number of secretion systems.</title>
        <authorList>
            <person name="Schmeisser C."/>
            <person name="Liesegang H."/>
            <person name="Krysciak D."/>
            <person name="Bakkou N."/>
            <person name="Le Quere A."/>
            <person name="Wollherr A."/>
            <person name="Heinemeyer I."/>
            <person name="Morgenstern B."/>
            <person name="Pommerening-Roeser A."/>
            <person name="Flores M."/>
            <person name="Palacios R."/>
            <person name="Brenner S."/>
            <person name="Gottschalk G."/>
            <person name="Schmitz R.A."/>
            <person name="Broughton W.J."/>
            <person name="Perret X."/>
            <person name="Strittmatter A.W."/>
            <person name="Streit W.R."/>
        </authorList>
    </citation>
    <scope>NUCLEOTIDE SEQUENCE [LARGE SCALE GENOMIC DNA]</scope>
    <source>
        <strain evidence="10">NBRC 101917 / NGR234</strain>
    </source>
</reference>
<evidence type="ECO:0000256" key="3">
    <source>
        <dbReference type="ARBA" id="ARBA00022475"/>
    </source>
</evidence>
<keyword evidence="6 8" id="KW-1133">Transmembrane helix</keyword>
<keyword evidence="4" id="KW-0997">Cell inner membrane</keyword>
<dbReference type="OrthoDB" id="7157592at2"/>
<keyword evidence="3" id="KW-1003">Cell membrane</keyword>
<sequence>MTSIELTHLDRRTTATAAREVMKRLFVGLGVLPFLMLAAMITFSLMSDNFLTSRNLINVARQSSYLTIVSLGQMLALISGGIDLSVGTTLAVTSVVSAMAMVASLAAMPDMVGLAILIGVFAGLAAGVAMGAINGLGISLFGVNPFMMTLGMSSVGFGLALYLTSGIPVQGMPEAFGAILGFGTLFGVPVPIYATAVLIALVYLLLNWTRLGRYIYAVGGNIKASRLSGIEPKRTLFKTYVLCSALTTIAGLMLTARLATGEANIGGSMPLESIAACVIGGVSLSGGSGRVGGVVLGAVFIGLVQNGMNLAHVDSYLQIVAIGAILILAVIADRVRLRLASEMTN</sequence>
<name>C3KN22_SINFN</name>
<evidence type="ECO:0000256" key="2">
    <source>
        <dbReference type="ARBA" id="ARBA00022448"/>
    </source>
</evidence>
<dbReference type="RefSeq" id="WP_012706197.1">
    <property type="nucleotide sequence ID" value="NC_012586.1"/>
</dbReference>
<keyword evidence="5 8" id="KW-0812">Transmembrane</keyword>
<feature type="transmembrane region" description="Helical" evidence="8">
    <location>
        <begin position="89"/>
        <end position="108"/>
    </location>
</feature>
<gene>
    <name evidence="9" type="ordered locus">NGR_b01280</name>
</gene>
<dbReference type="Pfam" id="PF02653">
    <property type="entry name" value="BPD_transp_2"/>
    <property type="match status" value="1"/>
</dbReference>
<dbReference type="GO" id="GO:0022857">
    <property type="term" value="F:transmembrane transporter activity"/>
    <property type="evidence" value="ECO:0007669"/>
    <property type="project" value="InterPro"/>
</dbReference>
<dbReference type="CDD" id="cd06579">
    <property type="entry name" value="TM_PBP1_transp_AraH_like"/>
    <property type="match status" value="1"/>
</dbReference>
<dbReference type="PANTHER" id="PTHR32196">
    <property type="entry name" value="ABC TRANSPORTER PERMEASE PROTEIN YPHD-RELATED-RELATED"/>
    <property type="match status" value="1"/>
</dbReference>
<evidence type="ECO:0000256" key="8">
    <source>
        <dbReference type="SAM" id="Phobius"/>
    </source>
</evidence>
<evidence type="ECO:0000256" key="6">
    <source>
        <dbReference type="ARBA" id="ARBA00022989"/>
    </source>
</evidence>
<proteinExistence type="predicted"/>
<keyword evidence="7 8" id="KW-0472">Membrane</keyword>
<dbReference type="GO" id="GO:0005886">
    <property type="term" value="C:plasma membrane"/>
    <property type="evidence" value="ECO:0007669"/>
    <property type="project" value="UniProtKB-SubCell"/>
</dbReference>
<feature type="transmembrane region" description="Helical" evidence="8">
    <location>
        <begin position="63"/>
        <end position="82"/>
    </location>
</feature>
<keyword evidence="10" id="KW-1185">Reference proteome</keyword>